<proteinExistence type="predicted"/>
<accession>A0ABD7GJ84</accession>
<evidence type="ECO:0000256" key="2">
    <source>
        <dbReference type="SAM" id="Phobius"/>
    </source>
</evidence>
<evidence type="ECO:0000256" key="1">
    <source>
        <dbReference type="SAM" id="MobiDB-lite"/>
    </source>
</evidence>
<protein>
    <submittedName>
        <fullName evidence="4">Uncharacterized protein</fullName>
    </submittedName>
</protein>
<keyword evidence="2" id="KW-1133">Transmembrane helix</keyword>
<feature type="chain" id="PRO_5044866428" evidence="3">
    <location>
        <begin position="31"/>
        <end position="130"/>
    </location>
</feature>
<dbReference type="AlphaFoldDB" id="A0ABD7GJ84"/>
<gene>
    <name evidence="4" type="ORF">C1853_07800</name>
</gene>
<dbReference type="EMBL" id="PPUQ01000008">
    <property type="protein sequence ID" value="RDC38618.1"/>
    <property type="molecule type" value="Genomic_DNA"/>
</dbReference>
<feature type="signal peptide" evidence="3">
    <location>
        <begin position="1"/>
        <end position="30"/>
    </location>
</feature>
<name>A0ABD7GJ84_EGGLN</name>
<keyword evidence="2" id="KW-0812">Transmembrane</keyword>
<dbReference type="Proteomes" id="UP000253915">
    <property type="component" value="Unassembled WGS sequence"/>
</dbReference>
<dbReference type="RefSeq" id="WP_114526622.1">
    <property type="nucleotide sequence ID" value="NZ_CABMOO010000009.1"/>
</dbReference>
<organism evidence="4 5">
    <name type="scientific">Eggerthella lenta</name>
    <name type="common">Eubacterium lentum</name>
    <dbReference type="NCBI Taxonomy" id="84112"/>
    <lineage>
        <taxon>Bacteria</taxon>
        <taxon>Bacillati</taxon>
        <taxon>Actinomycetota</taxon>
        <taxon>Coriobacteriia</taxon>
        <taxon>Eggerthellales</taxon>
        <taxon>Eggerthellaceae</taxon>
        <taxon>Eggerthella</taxon>
    </lineage>
</organism>
<reference evidence="4 5" key="1">
    <citation type="journal article" date="2018" name="Elife">
        <title>Discovery and characterization of a prevalent human gut bacterial enzyme sufficient for the inactivation of a family of plant toxins.</title>
        <authorList>
            <person name="Koppel N."/>
            <person name="Bisanz J.E."/>
            <person name="Pandelia M.E."/>
            <person name="Turnbaugh P.J."/>
            <person name="Balskus E.P."/>
        </authorList>
    </citation>
    <scope>NUCLEOTIDE SEQUENCE [LARGE SCALE GENOMIC DNA]</scope>
    <source>
        <strain evidence="4 5">16A</strain>
    </source>
</reference>
<evidence type="ECO:0000313" key="4">
    <source>
        <dbReference type="EMBL" id="RDC38618.1"/>
    </source>
</evidence>
<evidence type="ECO:0000313" key="5">
    <source>
        <dbReference type="Proteomes" id="UP000253915"/>
    </source>
</evidence>
<comment type="caution">
    <text evidence="4">The sequence shown here is derived from an EMBL/GenBank/DDBJ whole genome shotgun (WGS) entry which is preliminary data.</text>
</comment>
<evidence type="ECO:0000256" key="3">
    <source>
        <dbReference type="SAM" id="SignalP"/>
    </source>
</evidence>
<feature type="region of interest" description="Disordered" evidence="1">
    <location>
        <begin position="54"/>
        <end position="79"/>
    </location>
</feature>
<feature type="transmembrane region" description="Helical" evidence="2">
    <location>
        <begin position="92"/>
        <end position="118"/>
    </location>
</feature>
<keyword evidence="3" id="KW-0732">Signal</keyword>
<keyword evidence="2" id="KW-0472">Membrane</keyword>
<sequence length="130" mass="13759">MGIPARAARPLVALAIAAASLGCIAHPAYAENATAAVVSDDGSHIVVDVDLNGGASDVGSDRQGAEKGSQGESVSDTETDKTMKAFEGLMTFNVIIITTAFYYMFLPFISAMAMILLLNELLDLHDRRRL</sequence>
<dbReference type="PROSITE" id="PS51257">
    <property type="entry name" value="PROKAR_LIPOPROTEIN"/>
    <property type="match status" value="1"/>
</dbReference>